<dbReference type="EMBL" id="NHRY01000139">
    <property type="protein sequence ID" value="PPQ33684.1"/>
    <property type="molecule type" value="Genomic_DNA"/>
</dbReference>
<dbReference type="RefSeq" id="WP_104519370.1">
    <property type="nucleotide sequence ID" value="NZ_NHRY01000139.1"/>
</dbReference>
<dbReference type="SUPFAM" id="SSF52499">
    <property type="entry name" value="Isochorismatase-like hydrolases"/>
    <property type="match status" value="1"/>
</dbReference>
<evidence type="ECO:0000313" key="4">
    <source>
        <dbReference type="Proteomes" id="UP000239724"/>
    </source>
</evidence>
<dbReference type="InterPro" id="IPR036380">
    <property type="entry name" value="Isochorismatase-like_sf"/>
</dbReference>
<protein>
    <submittedName>
        <fullName evidence="3">Hydrolase</fullName>
    </submittedName>
</protein>
<dbReference type="GO" id="GO:0016787">
    <property type="term" value="F:hydrolase activity"/>
    <property type="evidence" value="ECO:0007669"/>
    <property type="project" value="UniProtKB-KW"/>
</dbReference>
<reference evidence="3 4" key="1">
    <citation type="journal article" date="2018" name="Arch. Microbiol.">
        <title>New insights into the metabolic potential of the phototrophic purple bacterium Rhodopila globiformis DSM 161(T) from its draft genome sequence and evidence for a vanadium-dependent nitrogenase.</title>
        <authorList>
            <person name="Imhoff J.F."/>
            <person name="Rahn T."/>
            <person name="Kunzel S."/>
            <person name="Neulinger S.C."/>
        </authorList>
    </citation>
    <scope>NUCLEOTIDE SEQUENCE [LARGE SCALE GENOMIC DNA]</scope>
    <source>
        <strain evidence="3 4">DSM 161</strain>
    </source>
</reference>
<sequence>MTHAPADDYARRGYGGAAVGFGTRIGIAVVDFQLGFTDARFPLGGAALTERAVGNTATLLRAARAARLPVVSCYTAYHGGDAPHWKVPPVLECLRHGSEQVRLDPRIHDAAYDIVLCKTAPSIFFQTAAAPIFVRNGIDTVIVTGCTTSGCVRASVIDAFSYGFRVVVPEDCVGDVAEGPHFANLDDVGRRYADIVDLATCLERITALPRPNAA</sequence>
<dbReference type="PANTHER" id="PTHR43540">
    <property type="entry name" value="PEROXYUREIDOACRYLATE/UREIDOACRYLATE AMIDOHYDROLASE-RELATED"/>
    <property type="match status" value="1"/>
</dbReference>
<dbReference type="Gene3D" id="3.40.50.850">
    <property type="entry name" value="Isochorismatase-like"/>
    <property type="match status" value="1"/>
</dbReference>
<dbReference type="Proteomes" id="UP000239724">
    <property type="component" value="Unassembled WGS sequence"/>
</dbReference>
<evidence type="ECO:0000256" key="1">
    <source>
        <dbReference type="ARBA" id="ARBA00022801"/>
    </source>
</evidence>
<dbReference type="PANTHER" id="PTHR43540:SF1">
    <property type="entry name" value="ISOCHORISMATASE HYDROLASE"/>
    <property type="match status" value="1"/>
</dbReference>
<keyword evidence="4" id="KW-1185">Reference proteome</keyword>
<dbReference type="AlphaFoldDB" id="A0A2S6NGH4"/>
<feature type="domain" description="Isochorismatase-like" evidence="2">
    <location>
        <begin position="29"/>
        <end position="198"/>
    </location>
</feature>
<proteinExistence type="predicted"/>
<keyword evidence="1 3" id="KW-0378">Hydrolase</keyword>
<name>A0A2S6NGH4_RHOGL</name>
<evidence type="ECO:0000313" key="3">
    <source>
        <dbReference type="EMBL" id="PPQ33684.1"/>
    </source>
</evidence>
<accession>A0A2S6NGH4</accession>
<dbReference type="OrthoDB" id="7500697at2"/>
<comment type="caution">
    <text evidence="3">The sequence shown here is derived from an EMBL/GenBank/DDBJ whole genome shotgun (WGS) entry which is preliminary data.</text>
</comment>
<evidence type="ECO:0000259" key="2">
    <source>
        <dbReference type="Pfam" id="PF00857"/>
    </source>
</evidence>
<dbReference type="Pfam" id="PF00857">
    <property type="entry name" value="Isochorismatase"/>
    <property type="match status" value="1"/>
</dbReference>
<dbReference type="InterPro" id="IPR050272">
    <property type="entry name" value="Isochorismatase-like_hydrls"/>
</dbReference>
<dbReference type="InterPro" id="IPR000868">
    <property type="entry name" value="Isochorismatase-like_dom"/>
</dbReference>
<organism evidence="3 4">
    <name type="scientific">Rhodopila globiformis</name>
    <name type="common">Rhodopseudomonas globiformis</name>
    <dbReference type="NCBI Taxonomy" id="1071"/>
    <lineage>
        <taxon>Bacteria</taxon>
        <taxon>Pseudomonadati</taxon>
        <taxon>Pseudomonadota</taxon>
        <taxon>Alphaproteobacteria</taxon>
        <taxon>Acetobacterales</taxon>
        <taxon>Acetobacteraceae</taxon>
        <taxon>Rhodopila</taxon>
    </lineage>
</organism>
<gene>
    <name evidence="3" type="ORF">CCS01_13490</name>
</gene>